<dbReference type="InterPro" id="IPR044668">
    <property type="entry name" value="PuuD-like"/>
</dbReference>
<keyword evidence="1" id="KW-0378">Hydrolase</keyword>
<dbReference type="Proteomes" id="UP000298642">
    <property type="component" value="Chromosome"/>
</dbReference>
<dbReference type="Pfam" id="PF07722">
    <property type="entry name" value="Peptidase_C26"/>
    <property type="match status" value="1"/>
</dbReference>
<dbReference type="PANTHER" id="PTHR43235">
    <property type="entry name" value="GLUTAMINE AMIDOTRANSFERASE PB2B2.05-RELATED"/>
    <property type="match status" value="1"/>
</dbReference>
<dbReference type="KEGG" id="obj:EIO64_18350"/>
<reference evidence="2" key="1">
    <citation type="submission" date="2018-12" db="EMBL/GenBank/DDBJ databases">
        <title>Dusodibacter welbiota gen. nov., sp. nov., isolated from human faeces and emended description of the Oscillibacter genus.</title>
        <authorList>
            <person name="Le Roy T."/>
            <person name="Van der Smissen P."/>
            <person name="Delzenne N."/>
            <person name="Muccioli G."/>
            <person name="Collet J.F."/>
            <person name="Cani P.D."/>
        </authorList>
    </citation>
    <scope>NUCLEOTIDE SEQUENCE [LARGE SCALE GENOMIC DNA]</scope>
    <source>
        <strain evidence="2">J115</strain>
    </source>
</reference>
<accession>A0A7T7IFZ4</accession>
<keyword evidence="2" id="KW-1185">Reference proteome</keyword>
<dbReference type="AlphaFoldDB" id="A0A7T7IFZ4"/>
<dbReference type="PANTHER" id="PTHR43235:SF1">
    <property type="entry name" value="GLUTAMINE AMIDOTRANSFERASE PB2B2.05-RELATED"/>
    <property type="match status" value="1"/>
</dbReference>
<dbReference type="InterPro" id="IPR029062">
    <property type="entry name" value="Class_I_gatase-like"/>
</dbReference>
<sequence length="217" mass="23331">MRPTVFLWGLPGQYINYERALEIAGGRPLASPDLRDAVRCAALLLPGGGDMEPRRYGQANTASRGLEPERDAGELFLLEQFIMEKKPVLGICRGLQVLNVFFGGTLIQDLPGHSQAAGRDRLHRVRTAPSPLQDLFGETLVVNSAHHQAADRLGQGLRAVQWAIDGTVEAVIHQSLPVWGVQWHPERLAGPLSLSGAADGGCLFTAWLALAGGTGQS</sequence>
<dbReference type="GeneID" id="89522225"/>
<protein>
    <submittedName>
        <fullName evidence="1">Gamma-glutamyl-gamma-aminobutyrate hydrolase family protein</fullName>
    </submittedName>
</protein>
<proteinExistence type="predicted"/>
<dbReference type="PROSITE" id="PS51273">
    <property type="entry name" value="GATASE_TYPE_1"/>
    <property type="match status" value="1"/>
</dbReference>
<gene>
    <name evidence="1" type="ORF">EIO64_18350</name>
</gene>
<name>A0A7T7IFZ4_9FIRM</name>
<dbReference type="GO" id="GO:0006598">
    <property type="term" value="P:polyamine catabolic process"/>
    <property type="evidence" value="ECO:0007669"/>
    <property type="project" value="TreeGrafter"/>
</dbReference>
<dbReference type="GO" id="GO:0005829">
    <property type="term" value="C:cytosol"/>
    <property type="evidence" value="ECO:0007669"/>
    <property type="project" value="TreeGrafter"/>
</dbReference>
<dbReference type="RefSeq" id="WP_158629690.1">
    <property type="nucleotide sequence ID" value="NZ_CP034413.3"/>
</dbReference>
<evidence type="ECO:0000313" key="2">
    <source>
        <dbReference type="Proteomes" id="UP000298642"/>
    </source>
</evidence>
<dbReference type="SUPFAM" id="SSF52317">
    <property type="entry name" value="Class I glutamine amidotransferase-like"/>
    <property type="match status" value="1"/>
</dbReference>
<organism evidence="1 2">
    <name type="scientific">Dysosmobacter welbionis</name>
    <dbReference type="NCBI Taxonomy" id="2093857"/>
    <lineage>
        <taxon>Bacteria</taxon>
        <taxon>Bacillati</taxon>
        <taxon>Bacillota</taxon>
        <taxon>Clostridia</taxon>
        <taxon>Eubacteriales</taxon>
        <taxon>Oscillospiraceae</taxon>
        <taxon>Dysosmobacter</taxon>
    </lineage>
</organism>
<dbReference type="Gene3D" id="3.40.50.880">
    <property type="match status" value="1"/>
</dbReference>
<dbReference type="InterPro" id="IPR011697">
    <property type="entry name" value="Peptidase_C26"/>
</dbReference>
<evidence type="ECO:0000313" key="1">
    <source>
        <dbReference type="EMBL" id="QQL05857.1"/>
    </source>
</evidence>
<dbReference type="EMBL" id="CP034413">
    <property type="protein sequence ID" value="QQL05857.1"/>
    <property type="molecule type" value="Genomic_DNA"/>
</dbReference>
<dbReference type="GO" id="GO:0033969">
    <property type="term" value="F:gamma-glutamyl-gamma-aminobutyrate hydrolase activity"/>
    <property type="evidence" value="ECO:0007669"/>
    <property type="project" value="TreeGrafter"/>
</dbReference>